<protein>
    <submittedName>
        <fullName evidence="1">Uncharacterized protein</fullName>
    </submittedName>
</protein>
<proteinExistence type="predicted"/>
<geneLocation type="plasmid" evidence="1">
    <name>pM7012</name>
</geneLocation>
<reference evidence="1" key="1">
    <citation type="journal article" date="2014" name="Microbiology">
        <title>A 2,4-dichlorophenoxyacetic acid degradation plasmid pM7012 discloses distribution of an unclassified megaplasmid group across bacterial species.</title>
        <authorList>
            <person name="Sakai Y."/>
            <person name="Ogawa N."/>
            <person name="Shimomura Y."/>
            <person name="Fujii T."/>
        </authorList>
    </citation>
    <scope>NUCLEOTIDE SEQUENCE</scope>
    <source>
        <strain evidence="1">M701</strain>
    </source>
</reference>
<dbReference type="EMBL" id="AB853026">
    <property type="protein sequence ID" value="BAO18841.1"/>
    <property type="molecule type" value="Genomic_DNA"/>
</dbReference>
<accession>V5YPH6</accession>
<sequence length="102" mass="11037">MNEMKKLTLAFNKIRLGIALVMLAVLATKLHSIDSGLQSAKISRGHDVAAALAVAADDYASRFYSAVADDQPVDVPIGQTLVTTRGEKLTCTRDRVMIYSRA</sequence>
<dbReference type="RefSeq" id="WP_023842384.1">
    <property type="nucleotide sequence ID" value="NC_022995.1"/>
</dbReference>
<evidence type="ECO:0000313" key="1">
    <source>
        <dbReference type="EMBL" id="BAO18841.1"/>
    </source>
</evidence>
<keyword evidence="1" id="KW-0614">Plasmid</keyword>
<name>V5YPH6_9BURK</name>
<reference evidence="1" key="2">
    <citation type="submission" date="2024-06" db="EMBL/GenBank/DDBJ databases">
        <authorList>
            <person name="Sakai Y."/>
            <person name="Fujii T."/>
        </authorList>
    </citation>
    <scope>NUCLEOTIDE SEQUENCE</scope>
    <source>
        <strain evidence="1">M701</strain>
        <plasmid evidence="1">pM7012</plasmid>
    </source>
</reference>
<dbReference type="AlphaFoldDB" id="V5YPH6"/>
<organism evidence="1">
    <name type="scientific">Burkholderia sp. M701</name>
    <dbReference type="NCBI Taxonomy" id="326454"/>
    <lineage>
        <taxon>Bacteria</taxon>
        <taxon>Pseudomonadati</taxon>
        <taxon>Pseudomonadota</taxon>
        <taxon>Betaproteobacteria</taxon>
        <taxon>Burkholderiales</taxon>
        <taxon>Burkholderiaceae</taxon>
        <taxon>Burkholderia</taxon>
    </lineage>
</organism>